<evidence type="ECO:0000256" key="2">
    <source>
        <dbReference type="SAM" id="MobiDB-lite"/>
    </source>
</evidence>
<dbReference type="EMBL" id="SWKU01000005">
    <property type="protein sequence ID" value="KAF3006603.1"/>
    <property type="molecule type" value="Genomic_DNA"/>
</dbReference>
<evidence type="ECO:0000313" key="3">
    <source>
        <dbReference type="EMBL" id="KAF3006603.1"/>
    </source>
</evidence>
<keyword evidence="1" id="KW-0175">Coiled coil</keyword>
<evidence type="ECO:0000256" key="1">
    <source>
        <dbReference type="SAM" id="Coils"/>
    </source>
</evidence>
<feature type="coiled-coil region" evidence="1">
    <location>
        <begin position="142"/>
        <end position="183"/>
    </location>
</feature>
<accession>A0A9P4THH5</accession>
<sequence>MTDTHAPSRPRLPTPGLSSSPTSPVIDYSPHTVPYNEAFENDVMNAILHGPSDPSPRRKDEDTPMIAASDLPIPLSSHLRTHASPIPGLFLTHENGYHTGGIGPSAHIVNDFAQRFIEEKGLGPGDVTGLEKAVRGEVEGRLDEVRNRMRKRERAVKDNERVLKELEELRLSWQQEARVLEKMKGKK</sequence>
<reference evidence="3" key="1">
    <citation type="submission" date="2019-04" db="EMBL/GenBank/DDBJ databases">
        <title>Sequencing of skin fungus with MAO and IRED activity.</title>
        <authorList>
            <person name="Marsaioli A.J."/>
            <person name="Bonatto J.M.C."/>
            <person name="Reis Junior O."/>
        </authorList>
    </citation>
    <scope>NUCLEOTIDE SEQUENCE</scope>
    <source>
        <strain evidence="3">30M1</strain>
    </source>
</reference>
<protein>
    <submittedName>
        <fullName evidence="3">Uncharacterized protein</fullName>
    </submittedName>
</protein>
<name>A0A9P4THH5_CURKU</name>
<feature type="compositionally biased region" description="Low complexity" evidence="2">
    <location>
        <begin position="7"/>
        <end position="24"/>
    </location>
</feature>
<feature type="region of interest" description="Disordered" evidence="2">
    <location>
        <begin position="1"/>
        <end position="31"/>
    </location>
</feature>
<comment type="caution">
    <text evidence="3">The sequence shown here is derived from an EMBL/GenBank/DDBJ whole genome shotgun (WGS) entry which is preliminary data.</text>
</comment>
<dbReference type="OrthoDB" id="3926908at2759"/>
<dbReference type="AlphaFoldDB" id="A0A9P4THH5"/>
<gene>
    <name evidence="3" type="ORF">E8E13_007274</name>
</gene>
<dbReference type="Proteomes" id="UP000801428">
    <property type="component" value="Unassembled WGS sequence"/>
</dbReference>
<proteinExistence type="predicted"/>
<evidence type="ECO:0000313" key="4">
    <source>
        <dbReference type="Proteomes" id="UP000801428"/>
    </source>
</evidence>
<keyword evidence="4" id="KW-1185">Reference proteome</keyword>
<organism evidence="3 4">
    <name type="scientific">Curvularia kusanoi</name>
    <name type="common">Cochliobolus kusanoi</name>
    <dbReference type="NCBI Taxonomy" id="90978"/>
    <lineage>
        <taxon>Eukaryota</taxon>
        <taxon>Fungi</taxon>
        <taxon>Dikarya</taxon>
        <taxon>Ascomycota</taxon>
        <taxon>Pezizomycotina</taxon>
        <taxon>Dothideomycetes</taxon>
        <taxon>Pleosporomycetidae</taxon>
        <taxon>Pleosporales</taxon>
        <taxon>Pleosporineae</taxon>
        <taxon>Pleosporaceae</taxon>
        <taxon>Curvularia</taxon>
    </lineage>
</organism>